<dbReference type="STRING" id="1207063.P24_07394"/>
<dbReference type="EMBL" id="AMRL01000007">
    <property type="protein sequence ID" value="EKE76450.1"/>
    <property type="molecule type" value="Genomic_DNA"/>
</dbReference>
<name>K2KGI5_9PROT</name>
<dbReference type="AlphaFoldDB" id="K2KGI5"/>
<organism evidence="1 2">
    <name type="scientific">Oceanibaculum indicum P24</name>
    <dbReference type="NCBI Taxonomy" id="1207063"/>
    <lineage>
        <taxon>Bacteria</taxon>
        <taxon>Pseudomonadati</taxon>
        <taxon>Pseudomonadota</taxon>
        <taxon>Alphaproteobacteria</taxon>
        <taxon>Rhodospirillales</taxon>
        <taxon>Oceanibaculaceae</taxon>
        <taxon>Oceanibaculum</taxon>
    </lineage>
</organism>
<dbReference type="eggNOG" id="ENOG50335VH">
    <property type="taxonomic scope" value="Bacteria"/>
</dbReference>
<reference evidence="1 2" key="1">
    <citation type="journal article" date="2012" name="J. Bacteriol.">
        <title>Genome Sequence of Oceanibaculum indicum Type Strain P24.</title>
        <authorList>
            <person name="Lai Q."/>
            <person name="Shao Z."/>
        </authorList>
    </citation>
    <scope>NUCLEOTIDE SEQUENCE [LARGE SCALE GENOMIC DNA]</scope>
    <source>
        <strain evidence="1 2">P24</strain>
    </source>
</reference>
<dbReference type="Proteomes" id="UP000006746">
    <property type="component" value="Unassembled WGS sequence"/>
</dbReference>
<evidence type="ECO:0000313" key="1">
    <source>
        <dbReference type="EMBL" id="EKE76450.1"/>
    </source>
</evidence>
<dbReference type="SUPFAM" id="SSF55729">
    <property type="entry name" value="Acyl-CoA N-acyltransferases (Nat)"/>
    <property type="match status" value="1"/>
</dbReference>
<sequence>MRALTSQDYDNIQAVISLYLDSLEGMGLELTVETDMAGWADVMRSAPKMSLLNPTFDPSESHLHPGNSFWLRLRYEGQTVACIANRLFITDDYIGLKRSFRLWYDLKPVLVRQPLNIVLPEDVPHISGRVGHHGGLWVHPDWRGHGLAGTLPRLTRALSMRHFDVDWHCGAVLKHIADRGLPLKAYGYPHMDVCIDGYFPVTDKNETVYMGWITRPEILKQFAEWVQPATLEPAETAAA</sequence>
<evidence type="ECO:0000313" key="2">
    <source>
        <dbReference type="Proteomes" id="UP000006746"/>
    </source>
</evidence>
<comment type="caution">
    <text evidence="1">The sequence shown here is derived from an EMBL/GenBank/DDBJ whole genome shotgun (WGS) entry which is preliminary data.</text>
</comment>
<evidence type="ECO:0008006" key="3">
    <source>
        <dbReference type="Google" id="ProtNLM"/>
    </source>
</evidence>
<gene>
    <name evidence="1" type="ORF">P24_07394</name>
</gene>
<dbReference type="InterPro" id="IPR016181">
    <property type="entry name" value="Acyl_CoA_acyltransferase"/>
</dbReference>
<dbReference type="RefSeq" id="WP_008944088.1">
    <property type="nucleotide sequence ID" value="NZ_AMRL01000007.1"/>
</dbReference>
<keyword evidence="2" id="KW-1185">Reference proteome</keyword>
<accession>K2KGI5</accession>
<protein>
    <recommendedName>
        <fullName evidence="3">N-acetyltransferase domain-containing protein</fullName>
    </recommendedName>
</protein>
<proteinExistence type="predicted"/>